<dbReference type="Gene3D" id="1.10.260.40">
    <property type="entry name" value="lambda repressor-like DNA-binding domains"/>
    <property type="match status" value="1"/>
</dbReference>
<proteinExistence type="predicted"/>
<dbReference type="Pfam" id="PF01381">
    <property type="entry name" value="HTH_3"/>
    <property type="match status" value="1"/>
</dbReference>
<evidence type="ECO:0000259" key="1">
    <source>
        <dbReference type="PROSITE" id="PS50943"/>
    </source>
</evidence>
<dbReference type="Proteomes" id="UP000242222">
    <property type="component" value="Unassembled WGS sequence"/>
</dbReference>
<feature type="domain" description="HTH cro/C1-type" evidence="1">
    <location>
        <begin position="8"/>
        <end position="59"/>
    </location>
</feature>
<dbReference type="InterPro" id="IPR010982">
    <property type="entry name" value="Lambda_DNA-bd_dom_sf"/>
</dbReference>
<dbReference type="STRING" id="1367852.SAMN05216516_1213"/>
<accession>A0A1I5BSH5</accession>
<sequence length="78" mass="8628">MNLCDYLKLNNISQSDYALAAGVSQGFVSQVISGRYKPKGRNAIRWAEATNWNVTPHELNSDDYPNITDGIPKNQSVA</sequence>
<protein>
    <submittedName>
        <fullName evidence="2">Helix-turn-helix</fullName>
    </submittedName>
</protein>
<organism evidence="2 3">
    <name type="scientific">Izhakiella capsodis</name>
    <dbReference type="NCBI Taxonomy" id="1367852"/>
    <lineage>
        <taxon>Bacteria</taxon>
        <taxon>Pseudomonadati</taxon>
        <taxon>Pseudomonadota</taxon>
        <taxon>Gammaproteobacteria</taxon>
        <taxon>Enterobacterales</taxon>
        <taxon>Erwiniaceae</taxon>
        <taxon>Izhakiella</taxon>
    </lineage>
</organism>
<dbReference type="OrthoDB" id="6372288at2"/>
<dbReference type="RefSeq" id="WP_092880250.1">
    <property type="nucleotide sequence ID" value="NZ_FOVC01000021.1"/>
</dbReference>
<dbReference type="SUPFAM" id="SSF47413">
    <property type="entry name" value="lambda repressor-like DNA-binding domains"/>
    <property type="match status" value="1"/>
</dbReference>
<reference evidence="3" key="1">
    <citation type="submission" date="2016-10" db="EMBL/GenBank/DDBJ databases">
        <authorList>
            <person name="Varghese N."/>
            <person name="Submissions S."/>
        </authorList>
    </citation>
    <scope>NUCLEOTIDE SEQUENCE [LARGE SCALE GENOMIC DNA]</scope>
    <source>
        <strain evidence="3">N6PO6</strain>
    </source>
</reference>
<dbReference type="GO" id="GO:0003677">
    <property type="term" value="F:DNA binding"/>
    <property type="evidence" value="ECO:0007669"/>
    <property type="project" value="InterPro"/>
</dbReference>
<keyword evidence="3" id="KW-1185">Reference proteome</keyword>
<gene>
    <name evidence="2" type="ORF">SAMN05216516_1213</name>
</gene>
<dbReference type="InterPro" id="IPR001387">
    <property type="entry name" value="Cro/C1-type_HTH"/>
</dbReference>
<name>A0A1I5BSH5_9GAMM</name>
<dbReference type="EMBL" id="FOVC01000021">
    <property type="protein sequence ID" value="SFN77588.1"/>
    <property type="molecule type" value="Genomic_DNA"/>
</dbReference>
<dbReference type="AlphaFoldDB" id="A0A1I5BSH5"/>
<dbReference type="CDD" id="cd00093">
    <property type="entry name" value="HTH_XRE"/>
    <property type="match status" value="1"/>
</dbReference>
<dbReference type="PROSITE" id="PS50943">
    <property type="entry name" value="HTH_CROC1"/>
    <property type="match status" value="1"/>
</dbReference>
<evidence type="ECO:0000313" key="3">
    <source>
        <dbReference type="Proteomes" id="UP000242222"/>
    </source>
</evidence>
<evidence type="ECO:0000313" key="2">
    <source>
        <dbReference type="EMBL" id="SFN77588.1"/>
    </source>
</evidence>